<name>A0A1J5HD62_9BACT</name>
<organism evidence="1 2">
    <name type="scientific">Candidatus Roizmanbacteria bacterium CG2_30_33_16</name>
    <dbReference type="NCBI Taxonomy" id="1805340"/>
    <lineage>
        <taxon>Bacteria</taxon>
        <taxon>Candidatus Roizmaniibacteriota</taxon>
    </lineage>
</organism>
<sequence>MKAPLIPGMEHKHEAIAVLVDFTEKGTSIKTTKLDNFRQEAALPFHASIPIEDIIKFSEGKSADFAKKLVVALIKLNVGIPLNIMRGDHNAYYDVVEQLIQLYKDTVAQLLAGQKAVTFVVNDPISY</sequence>
<comment type="caution">
    <text evidence="1">The sequence shown here is derived from an EMBL/GenBank/DDBJ whole genome shotgun (WGS) entry which is preliminary data.</text>
</comment>
<reference evidence="1 2" key="1">
    <citation type="journal article" date="2016" name="Environ. Microbiol.">
        <title>Genomic resolution of a cold subsurface aquifer community provides metabolic insights for novel microbes adapted to high CO concentrations.</title>
        <authorList>
            <person name="Probst A.J."/>
            <person name="Castelle C.J."/>
            <person name="Singh A."/>
            <person name="Brown C.T."/>
            <person name="Anantharaman K."/>
            <person name="Sharon I."/>
            <person name="Hug L.A."/>
            <person name="Burstein D."/>
            <person name="Emerson J.B."/>
            <person name="Thomas B.C."/>
            <person name="Banfield J.F."/>
        </authorList>
    </citation>
    <scope>NUCLEOTIDE SEQUENCE [LARGE SCALE GENOMIC DNA]</scope>
    <source>
        <strain evidence="1">CG2_30_33_16</strain>
    </source>
</reference>
<proteinExistence type="predicted"/>
<protein>
    <submittedName>
        <fullName evidence="1">Uncharacterized protein</fullName>
    </submittedName>
</protein>
<gene>
    <name evidence="1" type="ORF">AUK04_03760</name>
</gene>
<accession>A0A1J5HD62</accession>
<dbReference type="AlphaFoldDB" id="A0A1J5HD62"/>
<evidence type="ECO:0000313" key="2">
    <source>
        <dbReference type="Proteomes" id="UP000183758"/>
    </source>
</evidence>
<dbReference type="EMBL" id="MNZM01000093">
    <property type="protein sequence ID" value="OIP83141.1"/>
    <property type="molecule type" value="Genomic_DNA"/>
</dbReference>
<evidence type="ECO:0000313" key="1">
    <source>
        <dbReference type="EMBL" id="OIP83141.1"/>
    </source>
</evidence>
<dbReference type="Proteomes" id="UP000183758">
    <property type="component" value="Unassembled WGS sequence"/>
</dbReference>